<dbReference type="Proteomes" id="UP001248819">
    <property type="component" value="Unassembled WGS sequence"/>
</dbReference>
<protein>
    <recommendedName>
        <fullName evidence="3">Adhesin domain-containing protein</fullName>
    </recommendedName>
</protein>
<name>A0ABU3CYM0_9FLAO</name>
<feature type="non-terminal residue" evidence="1">
    <location>
        <position position="1"/>
    </location>
</feature>
<accession>A0ABU3CYM0</accession>
<organism evidence="1 2">
    <name type="scientific">Autumnicola edwardsiae</name>
    <dbReference type="NCBI Taxonomy" id="3075594"/>
    <lineage>
        <taxon>Bacteria</taxon>
        <taxon>Pseudomonadati</taxon>
        <taxon>Bacteroidota</taxon>
        <taxon>Flavobacteriia</taxon>
        <taxon>Flavobacteriales</taxon>
        <taxon>Flavobacteriaceae</taxon>
        <taxon>Autumnicola</taxon>
    </lineage>
</organism>
<evidence type="ECO:0000313" key="2">
    <source>
        <dbReference type="Proteomes" id="UP001248819"/>
    </source>
</evidence>
<gene>
    <name evidence="1" type="ORF">RM529_14720</name>
</gene>
<evidence type="ECO:0008006" key="3">
    <source>
        <dbReference type="Google" id="ProtNLM"/>
    </source>
</evidence>
<sequence length="249" mass="27465">GEKFGADMEAWGEKFGKEMEKWGEQFGKEMEARFEDKENKVFVLSNDGGKAKKRIRISLPKNANLILNVRHGKLNLPGTTFNLKASVSHGSLSANTLAGKQTDVKVSYSPIKIKHWNYGVLSTDYVQDCTIDKATSIKLSSNSSDVIVKEITETGILTGSFGDLNIVKLAPEFKNLRITLENSDLELSLPDTAFNFSYDGTQSDIAYPKSMELKSTKTYDNIILNGYNKSRNGSGTVSIKASFSDVLVN</sequence>
<dbReference type="EMBL" id="JAVRHP010000109">
    <property type="protein sequence ID" value="MDT0651406.1"/>
    <property type="molecule type" value="Genomic_DNA"/>
</dbReference>
<comment type="caution">
    <text evidence="1">The sequence shown here is derived from an EMBL/GenBank/DDBJ whole genome shotgun (WGS) entry which is preliminary data.</text>
</comment>
<proteinExistence type="predicted"/>
<evidence type="ECO:0000313" key="1">
    <source>
        <dbReference type="EMBL" id="MDT0651406.1"/>
    </source>
</evidence>
<reference evidence="1 2" key="1">
    <citation type="submission" date="2023-09" db="EMBL/GenBank/DDBJ databases">
        <authorList>
            <person name="Rey-Velasco X."/>
        </authorList>
    </citation>
    <scope>NUCLEOTIDE SEQUENCE [LARGE SCALE GENOMIC DNA]</scope>
    <source>
        <strain evidence="1 2">F297</strain>
    </source>
</reference>
<keyword evidence="2" id="KW-1185">Reference proteome</keyword>